<evidence type="ECO:0000256" key="1">
    <source>
        <dbReference type="PROSITE-ProRule" id="PRU00023"/>
    </source>
</evidence>
<reference evidence="3" key="1">
    <citation type="submission" date="2023-06" db="EMBL/GenBank/DDBJ databases">
        <title>Genome-scale phylogeny and comparative genomics of the fungal order Sordariales.</title>
        <authorList>
            <consortium name="Lawrence Berkeley National Laboratory"/>
            <person name="Hensen N."/>
            <person name="Bonometti L."/>
            <person name="Westerberg I."/>
            <person name="Brannstrom I.O."/>
            <person name="Guillou S."/>
            <person name="Cros-Aarteil S."/>
            <person name="Calhoun S."/>
            <person name="Haridas S."/>
            <person name="Kuo A."/>
            <person name="Mondo S."/>
            <person name="Pangilinan J."/>
            <person name="Riley R."/>
            <person name="Labutti K."/>
            <person name="Andreopoulos B."/>
            <person name="Lipzen A."/>
            <person name="Chen C."/>
            <person name="Yanf M."/>
            <person name="Daum C."/>
            <person name="Ng V."/>
            <person name="Clum A."/>
            <person name="Steindorff A."/>
            <person name="Ohm R."/>
            <person name="Martin F."/>
            <person name="Silar P."/>
            <person name="Natvig D."/>
            <person name="Lalanne C."/>
            <person name="Gautier V."/>
            <person name="Ament-Velasquez S.L."/>
            <person name="Kruys A."/>
            <person name="Hutchinson M.I."/>
            <person name="Powell A.J."/>
            <person name="Barry K."/>
            <person name="Miller A.N."/>
            <person name="Grigoriev I.V."/>
            <person name="Debuchy R."/>
            <person name="Gladieux P."/>
            <person name="Thoren M.H."/>
            <person name="Johannesson H."/>
        </authorList>
    </citation>
    <scope>NUCLEOTIDE SEQUENCE</scope>
    <source>
        <strain evidence="3">CBS 606.72</strain>
    </source>
</reference>
<feature type="region of interest" description="Disordered" evidence="2">
    <location>
        <begin position="173"/>
        <end position="234"/>
    </location>
</feature>
<dbReference type="SUPFAM" id="SSF48403">
    <property type="entry name" value="Ankyrin repeat"/>
    <property type="match status" value="1"/>
</dbReference>
<dbReference type="InterPro" id="IPR036770">
    <property type="entry name" value="Ankyrin_rpt-contain_sf"/>
</dbReference>
<keyword evidence="4" id="KW-1185">Reference proteome</keyword>
<dbReference type="AlphaFoldDB" id="A0AA39WJI1"/>
<dbReference type="InterPro" id="IPR002110">
    <property type="entry name" value="Ankyrin_rpt"/>
</dbReference>
<evidence type="ECO:0000313" key="3">
    <source>
        <dbReference type="EMBL" id="KAK0616555.1"/>
    </source>
</evidence>
<name>A0AA39WJI1_9PEZI</name>
<gene>
    <name evidence="3" type="ORF">B0T14DRAFT_249015</name>
</gene>
<dbReference type="Pfam" id="PF00023">
    <property type="entry name" value="Ank"/>
    <property type="match status" value="1"/>
</dbReference>
<proteinExistence type="predicted"/>
<dbReference type="PROSITE" id="PS50088">
    <property type="entry name" value="ANK_REPEAT"/>
    <property type="match status" value="1"/>
</dbReference>
<keyword evidence="1" id="KW-0040">ANK repeat</keyword>
<feature type="compositionally biased region" description="Gly residues" evidence="2">
    <location>
        <begin position="225"/>
        <end position="234"/>
    </location>
</feature>
<evidence type="ECO:0000256" key="2">
    <source>
        <dbReference type="SAM" id="MobiDB-lite"/>
    </source>
</evidence>
<protein>
    <submittedName>
        <fullName evidence="3">Uncharacterized protein</fullName>
    </submittedName>
</protein>
<sequence length="234" mass="25811">MISTETVDRYGNTMLLAYCKSGRYHVDGLSLLLSRGANLNARDSAGNSCLHSCFSCAYGCYNLFNPRDRSGARCIRSSLALLLRNGADIHAVNCYGDTVSHLAYDYHFNNTSYPGDLWDAVLAECGHEISSHRKYQPRKPKYSDGYTRQKFEELWEGMEHLCPYYDDELLGEVSDDESSTDSNDEVCSHDGDDDEESSQDNGEEEWDCSSSYPSEEAGDSSGSDSDGGGGCLLG</sequence>
<feature type="compositionally biased region" description="Acidic residues" evidence="2">
    <location>
        <begin position="191"/>
        <end position="207"/>
    </location>
</feature>
<dbReference type="EMBL" id="JAULSU010000005">
    <property type="protein sequence ID" value="KAK0616555.1"/>
    <property type="molecule type" value="Genomic_DNA"/>
</dbReference>
<accession>A0AA39WJI1</accession>
<feature type="repeat" description="ANK" evidence="1">
    <location>
        <begin position="10"/>
        <end position="44"/>
    </location>
</feature>
<evidence type="ECO:0000313" key="4">
    <source>
        <dbReference type="Proteomes" id="UP001175000"/>
    </source>
</evidence>
<organism evidence="3 4">
    <name type="scientific">Immersiella caudata</name>
    <dbReference type="NCBI Taxonomy" id="314043"/>
    <lineage>
        <taxon>Eukaryota</taxon>
        <taxon>Fungi</taxon>
        <taxon>Dikarya</taxon>
        <taxon>Ascomycota</taxon>
        <taxon>Pezizomycotina</taxon>
        <taxon>Sordariomycetes</taxon>
        <taxon>Sordariomycetidae</taxon>
        <taxon>Sordariales</taxon>
        <taxon>Lasiosphaeriaceae</taxon>
        <taxon>Immersiella</taxon>
    </lineage>
</organism>
<feature type="compositionally biased region" description="Acidic residues" evidence="2">
    <location>
        <begin position="173"/>
        <end position="184"/>
    </location>
</feature>
<dbReference type="Proteomes" id="UP001175000">
    <property type="component" value="Unassembled WGS sequence"/>
</dbReference>
<comment type="caution">
    <text evidence="3">The sequence shown here is derived from an EMBL/GenBank/DDBJ whole genome shotgun (WGS) entry which is preliminary data.</text>
</comment>
<dbReference type="Gene3D" id="1.25.40.20">
    <property type="entry name" value="Ankyrin repeat-containing domain"/>
    <property type="match status" value="1"/>
</dbReference>